<dbReference type="NCBIfam" id="TIGR01634">
    <property type="entry name" value="tail_P2_I"/>
    <property type="match status" value="1"/>
</dbReference>
<reference evidence="1" key="1">
    <citation type="journal article" date="2021" name="Mol. Ecol.">
        <title>Polar bear-adapted Ursidibacter maritimus are remarkably conserved after generations in captivity.</title>
        <authorList>
            <person name="Espinosa-Gongora C."/>
            <person name="Hansen M.J."/>
            <person name="Bertelsen M.F."/>
            <person name="Bojesen A.M."/>
        </authorList>
    </citation>
    <scope>NUCLEOTIDE SEQUENCE</scope>
    <source>
        <strain evidence="1">Pb43105x</strain>
    </source>
</reference>
<dbReference type="AlphaFoldDB" id="A0A949T9A6"/>
<dbReference type="RefSeq" id="WP_218210281.1">
    <property type="nucleotide sequence ID" value="NZ_JABUMC010000101.1"/>
</dbReference>
<organism evidence="1 2">
    <name type="scientific">Ursidibacter maritimus</name>
    <dbReference type="NCBI Taxonomy" id="1331689"/>
    <lineage>
        <taxon>Bacteria</taxon>
        <taxon>Pseudomonadati</taxon>
        <taxon>Pseudomonadota</taxon>
        <taxon>Gammaproteobacteria</taxon>
        <taxon>Pasteurellales</taxon>
        <taxon>Pasteurellaceae</taxon>
        <taxon>Ursidibacter</taxon>
    </lineage>
</organism>
<name>A0A949T9A6_9PAST</name>
<proteinExistence type="predicted"/>
<sequence>LKEWWQESPPATAGTFKLTVEVSETGLNQQTNEELIRFIENVIPVSRHFTLAIAITPVGEMNVFMASQMGEIITVYP</sequence>
<gene>
    <name evidence="1" type="ORF">HT672_09780</name>
</gene>
<protein>
    <submittedName>
        <fullName evidence="1">Phage tail protein I</fullName>
    </submittedName>
</protein>
<comment type="caution">
    <text evidence="1">The sequence shown here is derived from an EMBL/GenBank/DDBJ whole genome shotgun (WGS) entry which is preliminary data.</text>
</comment>
<accession>A0A949T9A6</accession>
<dbReference type="EMBL" id="JABUMC010000101">
    <property type="protein sequence ID" value="MBV6547547.1"/>
    <property type="molecule type" value="Genomic_DNA"/>
</dbReference>
<dbReference type="InterPro" id="IPR006521">
    <property type="entry name" value="Tail_protein_I"/>
</dbReference>
<evidence type="ECO:0000313" key="1">
    <source>
        <dbReference type="EMBL" id="MBV6547547.1"/>
    </source>
</evidence>
<feature type="non-terminal residue" evidence="1">
    <location>
        <position position="1"/>
    </location>
</feature>
<dbReference type="Proteomes" id="UP000732858">
    <property type="component" value="Unassembled WGS sequence"/>
</dbReference>
<dbReference type="Pfam" id="PF09684">
    <property type="entry name" value="Tail_P2_I"/>
    <property type="match status" value="1"/>
</dbReference>
<evidence type="ECO:0000313" key="2">
    <source>
        <dbReference type="Proteomes" id="UP000732858"/>
    </source>
</evidence>